<dbReference type="GO" id="GO:0016787">
    <property type="term" value="F:hydrolase activity"/>
    <property type="evidence" value="ECO:0007669"/>
    <property type="project" value="UniProtKB-KW"/>
</dbReference>
<proteinExistence type="predicted"/>
<dbReference type="PANTHER" id="PTHR46398">
    <property type="entry name" value="ALPHA/BETA-HYDROLASES SUPERFAMILY PROTEIN"/>
    <property type="match status" value="1"/>
</dbReference>
<gene>
    <name evidence="4" type="ORF">Fot_46834</name>
</gene>
<comment type="caution">
    <text evidence="4">The sequence shown here is derived from an EMBL/GenBank/DDBJ whole genome shotgun (WGS) entry which is preliminary data.</text>
</comment>
<dbReference type="SUPFAM" id="SSF53474">
    <property type="entry name" value="alpha/beta-Hydrolases"/>
    <property type="match status" value="1"/>
</dbReference>
<dbReference type="Proteomes" id="UP001604277">
    <property type="component" value="Unassembled WGS sequence"/>
</dbReference>
<evidence type="ECO:0000256" key="1">
    <source>
        <dbReference type="ARBA" id="ARBA00022801"/>
    </source>
</evidence>
<evidence type="ECO:0000259" key="3">
    <source>
        <dbReference type="Pfam" id="PF03893"/>
    </source>
</evidence>
<dbReference type="InterPro" id="IPR002921">
    <property type="entry name" value="Fungal_lipase-type"/>
</dbReference>
<feature type="domain" description="Fungal lipase-type" evidence="2">
    <location>
        <begin position="109"/>
        <end position="243"/>
    </location>
</feature>
<dbReference type="InterPro" id="IPR005592">
    <property type="entry name" value="Mono/diacylglycerol_lipase_N"/>
</dbReference>
<accession>A0ABD1QNM1</accession>
<dbReference type="AlphaFoldDB" id="A0ABD1QNM1"/>
<keyword evidence="5" id="KW-1185">Reference proteome</keyword>
<organism evidence="4 5">
    <name type="scientific">Forsythia ovata</name>
    <dbReference type="NCBI Taxonomy" id="205694"/>
    <lineage>
        <taxon>Eukaryota</taxon>
        <taxon>Viridiplantae</taxon>
        <taxon>Streptophyta</taxon>
        <taxon>Embryophyta</taxon>
        <taxon>Tracheophyta</taxon>
        <taxon>Spermatophyta</taxon>
        <taxon>Magnoliopsida</taxon>
        <taxon>eudicotyledons</taxon>
        <taxon>Gunneridae</taxon>
        <taxon>Pentapetalae</taxon>
        <taxon>asterids</taxon>
        <taxon>lamiids</taxon>
        <taxon>Lamiales</taxon>
        <taxon>Oleaceae</taxon>
        <taxon>Forsythieae</taxon>
        <taxon>Forsythia</taxon>
    </lineage>
</organism>
<sequence length="459" mass="52080">MSVACCLPVVECVSCLACVRWVWKKFLYTAGRESENWGLATASEFEPVPRLCRYILSVYEDDLRNPLWAPPGGYGIEADWVILKKDYGETQGRVSPYMIYLDHENKDIVVAIRGLTLGKESDFLLLLDNKLGQTKYDGGYVHNGLLKAAQYVLQEECEIIRELLERNPDYSLTFAGHSLGAGVVTLLTMLAVKNREKLGNIDRKRIRCFAIAPTRCISLNLAVRYADIINSVVLQDDFLPRSTVALEHVYKSLFCFPCLMCIMCLKDTCTLEEKMLQDPRRLYAPGRLYHIIVRKPFRFKKISPVVKTAVPVDGRFEHLVLSCNITSDHAIICVLTESQRAHDSLLERERSMDIPVAQRMERQASLVKEHNEEYRAAIERAIALDVPLAYSPSSYGTFQEMEKGENSTRTQDFSLNLSESRESSGDLAGVVFDMDESGIRGWRNDFRSCSENDIHSFNG</sequence>
<dbReference type="PANTHER" id="PTHR46398:SF5">
    <property type="entry name" value="ALPHA_BETA-HYDROLASES SUPERFAMILY PROTEIN"/>
    <property type="match status" value="1"/>
</dbReference>
<evidence type="ECO:0000313" key="4">
    <source>
        <dbReference type="EMBL" id="KAL2477820.1"/>
    </source>
</evidence>
<dbReference type="CDD" id="cd00519">
    <property type="entry name" value="Lipase_3"/>
    <property type="match status" value="1"/>
</dbReference>
<dbReference type="InterPro" id="IPR029058">
    <property type="entry name" value="AB_hydrolase_fold"/>
</dbReference>
<dbReference type="Gene3D" id="3.40.50.1820">
    <property type="entry name" value="alpha/beta hydrolase"/>
    <property type="match status" value="1"/>
</dbReference>
<dbReference type="EMBL" id="JBFOLJ010000014">
    <property type="protein sequence ID" value="KAL2477820.1"/>
    <property type="molecule type" value="Genomic_DNA"/>
</dbReference>
<feature type="domain" description="Mono-/di-acylglycerol lipase N-terminal" evidence="3">
    <location>
        <begin position="10"/>
        <end position="75"/>
    </location>
</feature>
<evidence type="ECO:0000259" key="2">
    <source>
        <dbReference type="Pfam" id="PF01764"/>
    </source>
</evidence>
<dbReference type="Pfam" id="PF03893">
    <property type="entry name" value="Lipase3_N"/>
    <property type="match status" value="1"/>
</dbReference>
<reference evidence="5" key="1">
    <citation type="submission" date="2024-07" db="EMBL/GenBank/DDBJ databases">
        <title>Two chromosome-level genome assemblies of Korean endemic species Abeliophyllum distichum and Forsythia ovata (Oleaceae).</title>
        <authorList>
            <person name="Jang H."/>
        </authorList>
    </citation>
    <scope>NUCLEOTIDE SEQUENCE [LARGE SCALE GENOMIC DNA]</scope>
</reference>
<protein>
    <submittedName>
        <fullName evidence="4">Alpha/beta-hydrolase superfamily protein</fullName>
    </submittedName>
</protein>
<dbReference type="Pfam" id="PF01764">
    <property type="entry name" value="Lipase_3"/>
    <property type="match status" value="1"/>
</dbReference>
<name>A0ABD1QNM1_9LAMI</name>
<evidence type="ECO:0000313" key="5">
    <source>
        <dbReference type="Proteomes" id="UP001604277"/>
    </source>
</evidence>
<keyword evidence="1" id="KW-0378">Hydrolase</keyword>